<sequence length="48" mass="5600">MGVGSIWYSGFSPWSYLRGKGVWMVPTKPFTYLIKTNTFYIVDSFLWA</sequence>
<reference evidence="1 2" key="2">
    <citation type="submission" date="2005-07" db="EMBL/GenBank/DDBJ databases">
        <authorList>
            <person name="Mural R.J."/>
            <person name="Li P.W."/>
            <person name="Adams M.D."/>
            <person name="Amanatides P.G."/>
            <person name="Baden-Tillson H."/>
            <person name="Barnstead M."/>
            <person name="Chin S.H."/>
            <person name="Dew I."/>
            <person name="Evans C.A."/>
            <person name="Ferriera S."/>
            <person name="Flanigan M."/>
            <person name="Fosler C."/>
            <person name="Glodek A."/>
            <person name="Gu Z."/>
            <person name="Holt R.A."/>
            <person name="Jennings D."/>
            <person name="Kraft C.L."/>
            <person name="Lu F."/>
            <person name="Nguyen T."/>
            <person name="Nusskern D.R."/>
            <person name="Pfannkoch C.M."/>
            <person name="Sitter C."/>
            <person name="Sutton G.G."/>
            <person name="Venter J.C."/>
            <person name="Wang Z."/>
            <person name="Woodage T."/>
            <person name="Zheng X.H."/>
            <person name="Zhong F."/>
        </authorList>
    </citation>
    <scope>NUCLEOTIDE SEQUENCE [LARGE SCALE GENOMIC DNA]</scope>
    <source>
        <strain evidence="1">BN</strain>
        <strain evidence="2">BN, Sprague-Dawley</strain>
    </source>
</reference>
<gene>
    <name evidence="1" type="ORF">rCG_35128</name>
</gene>
<dbReference type="EMBL" id="CH473948">
    <property type="protein sequence ID" value="EDM06696.1"/>
    <property type="molecule type" value="Genomic_DNA"/>
</dbReference>
<dbReference type="AlphaFoldDB" id="A6HKZ1"/>
<organism evidence="1 2">
    <name type="scientific">Rattus norvegicus</name>
    <name type="common">Rat</name>
    <dbReference type="NCBI Taxonomy" id="10116"/>
    <lineage>
        <taxon>Eukaryota</taxon>
        <taxon>Metazoa</taxon>
        <taxon>Chordata</taxon>
        <taxon>Craniata</taxon>
        <taxon>Vertebrata</taxon>
        <taxon>Euteleostomi</taxon>
        <taxon>Mammalia</taxon>
        <taxon>Eutheria</taxon>
        <taxon>Euarchontoglires</taxon>
        <taxon>Glires</taxon>
        <taxon>Rodentia</taxon>
        <taxon>Myomorpha</taxon>
        <taxon>Muroidea</taxon>
        <taxon>Muridae</taxon>
        <taxon>Murinae</taxon>
        <taxon>Rattus</taxon>
    </lineage>
</organism>
<dbReference type="Proteomes" id="UP000234681">
    <property type="component" value="Chromosome 10"/>
</dbReference>
<evidence type="ECO:0000313" key="2">
    <source>
        <dbReference type="Proteomes" id="UP000234681"/>
    </source>
</evidence>
<protein>
    <submittedName>
        <fullName evidence="1">RCG35128, isoform CRA_a</fullName>
    </submittedName>
</protein>
<feature type="non-terminal residue" evidence="1">
    <location>
        <position position="48"/>
    </location>
</feature>
<dbReference type="EMBL" id="CH473948">
    <property type="protein sequence ID" value="EDM06695.1"/>
    <property type="molecule type" value="Genomic_DNA"/>
</dbReference>
<name>A6HKZ1_RAT</name>
<accession>A6HKZ1</accession>
<evidence type="ECO:0000313" key="1">
    <source>
        <dbReference type="EMBL" id="EDM06696.1"/>
    </source>
</evidence>
<proteinExistence type="predicted"/>
<reference evidence="1" key="1">
    <citation type="journal article" date="2005" name="Genome Res.">
        <title>Gene and alternative splicing annotation with AIR.</title>
        <authorList>
            <person name="Florea L."/>
            <person name="Di Francesco V."/>
            <person name="Miller J."/>
            <person name="Turner R."/>
            <person name="Yao A."/>
            <person name="Harris M."/>
            <person name="Walenz B."/>
            <person name="Mobarry C."/>
            <person name="Merkulov G.V."/>
            <person name="Charlab R."/>
            <person name="Dew I."/>
            <person name="Deng Z."/>
            <person name="Istrail S."/>
            <person name="Li P."/>
            <person name="Sutton G."/>
        </authorList>
    </citation>
    <scope>NUCLEOTIDE SEQUENCE</scope>
    <source>
        <strain evidence="1">BN</strain>
    </source>
</reference>